<dbReference type="EMBL" id="JWZX01000754">
    <property type="protein sequence ID" value="KOO35778.1"/>
    <property type="molecule type" value="Genomic_DNA"/>
</dbReference>
<evidence type="ECO:0000256" key="2">
    <source>
        <dbReference type="ARBA" id="ARBA00022692"/>
    </source>
</evidence>
<evidence type="ECO:0000313" key="7">
    <source>
        <dbReference type="Proteomes" id="UP000037460"/>
    </source>
</evidence>
<name>A0A0M0KBI2_9EUKA</name>
<evidence type="ECO:0000256" key="1">
    <source>
        <dbReference type="ARBA" id="ARBA00022448"/>
    </source>
</evidence>
<evidence type="ECO:0000313" key="6">
    <source>
        <dbReference type="EMBL" id="KOO35778.1"/>
    </source>
</evidence>
<accession>A0A0M0KBI2</accession>
<proteinExistence type="predicted"/>
<organism evidence="6 7">
    <name type="scientific">Chrysochromulina tobinii</name>
    <dbReference type="NCBI Taxonomy" id="1460289"/>
    <lineage>
        <taxon>Eukaryota</taxon>
        <taxon>Haptista</taxon>
        <taxon>Haptophyta</taxon>
        <taxon>Prymnesiophyceae</taxon>
        <taxon>Prymnesiales</taxon>
        <taxon>Chrysochromulinaceae</taxon>
        <taxon>Chrysochromulina</taxon>
    </lineage>
</organism>
<dbReference type="GO" id="GO:0016020">
    <property type="term" value="C:membrane"/>
    <property type="evidence" value="ECO:0007669"/>
    <property type="project" value="InterPro"/>
</dbReference>
<feature type="transmembrane region" description="Helical" evidence="5">
    <location>
        <begin position="12"/>
        <end position="33"/>
    </location>
</feature>
<keyword evidence="7" id="KW-1185">Reference proteome</keyword>
<feature type="transmembrane region" description="Helical" evidence="5">
    <location>
        <begin position="177"/>
        <end position="201"/>
    </location>
</feature>
<protein>
    <submittedName>
        <fullName evidence="6">Transmembrane transport protein</fullName>
    </submittedName>
</protein>
<feature type="transmembrane region" description="Helical" evidence="5">
    <location>
        <begin position="137"/>
        <end position="157"/>
    </location>
</feature>
<reference evidence="7" key="1">
    <citation type="journal article" date="2015" name="PLoS Genet.">
        <title>Genome Sequence and Transcriptome Analyses of Chrysochromulina tobin: Metabolic Tools for Enhanced Algal Fitness in the Prominent Order Prymnesiales (Haptophyceae).</title>
        <authorList>
            <person name="Hovde B.T."/>
            <person name="Deodato C.R."/>
            <person name="Hunsperger H.M."/>
            <person name="Ryken S.A."/>
            <person name="Yost W."/>
            <person name="Jha R.K."/>
            <person name="Patterson J."/>
            <person name="Monnat R.J. Jr."/>
            <person name="Barlow S.B."/>
            <person name="Starkenburg S.R."/>
            <person name="Cattolico R.A."/>
        </authorList>
    </citation>
    <scope>NUCLEOTIDE SEQUENCE</scope>
    <source>
        <strain evidence="7">CCMP291</strain>
    </source>
</reference>
<dbReference type="PANTHER" id="PTHR11384:SF59">
    <property type="entry name" value="LYSOSOMAL COBALAMIN TRANSPORTER ABCD4"/>
    <property type="match status" value="1"/>
</dbReference>
<dbReference type="GO" id="GO:1904680">
    <property type="term" value="F:peptide transmembrane transporter activity"/>
    <property type="evidence" value="ECO:0007669"/>
    <property type="project" value="InterPro"/>
</dbReference>
<dbReference type="GO" id="GO:0005524">
    <property type="term" value="F:ATP binding"/>
    <property type="evidence" value="ECO:0007669"/>
    <property type="project" value="InterPro"/>
</dbReference>
<dbReference type="Pfam" id="PF05992">
    <property type="entry name" value="SbmA_BacA"/>
    <property type="match status" value="1"/>
</dbReference>
<evidence type="ECO:0000256" key="5">
    <source>
        <dbReference type="SAM" id="Phobius"/>
    </source>
</evidence>
<dbReference type="OrthoDB" id="10267956at2759"/>
<comment type="caution">
    <text evidence="6">The sequence shown here is derived from an EMBL/GenBank/DDBJ whole genome shotgun (WGS) entry which is preliminary data.</text>
</comment>
<keyword evidence="3 5" id="KW-1133">Transmembrane helix</keyword>
<dbReference type="PANTHER" id="PTHR11384">
    <property type="entry name" value="ATP-BINDING CASSETTE, SUB-FAMILY D MEMBER"/>
    <property type="match status" value="1"/>
</dbReference>
<keyword evidence="1" id="KW-0813">Transport</keyword>
<keyword evidence="2 5" id="KW-0812">Transmembrane</keyword>
<evidence type="ECO:0000256" key="3">
    <source>
        <dbReference type="ARBA" id="ARBA00022989"/>
    </source>
</evidence>
<dbReference type="InterPro" id="IPR009248">
    <property type="entry name" value="SbmA_BacA"/>
</dbReference>
<evidence type="ECO:0000256" key="4">
    <source>
        <dbReference type="ARBA" id="ARBA00023136"/>
    </source>
</evidence>
<dbReference type="InterPro" id="IPR036640">
    <property type="entry name" value="ABC1_TM_sf"/>
</dbReference>
<dbReference type="GO" id="GO:0015833">
    <property type="term" value="P:peptide transport"/>
    <property type="evidence" value="ECO:0007669"/>
    <property type="project" value="InterPro"/>
</dbReference>
<gene>
    <name evidence="6" type="ORF">Ctob_010849</name>
</gene>
<sequence length="418" mass="47592">MFHEFFLRGSRARIAWAWFGLASIMGKAVFSAWNKRRYNDFTLDFYNLVAYGQEYGLGHEQMVDRLYSIMWSWLSIQMAQFLVYPALRILHNYWAASWRFVLVEEYLQRWHRNSRPLEGVSQRIHEDAHRFTEGINWITYDLLDSIASLVAFTPLLATLGEKVPPPGFGKGEVPGVWLAYAAVGGGIVGTCISLFIGRHLVAIRVTIQRLNAKLRRDLVLVESAYEHVAGADPDEYSTKHSRRASRLAPFAPLLTEMWNAYSTMYVHLGALRFWNELWSNVDELLPYILVAPRLIAADPEMRLSYGDLAQTKNAVGRVFNQIWTWAEKWEDLTEWMSVHRRLVELEEMLANADEREALAAFATPTPSFGKVFGHALPSKALPLAMPVARSASSSPTAVIPSSSFRGVRSEPFRMADMV</sequence>
<dbReference type="Proteomes" id="UP000037460">
    <property type="component" value="Unassembled WGS sequence"/>
</dbReference>
<dbReference type="InterPro" id="IPR050835">
    <property type="entry name" value="ABC_transporter_sub-D"/>
</dbReference>
<keyword evidence="4 5" id="KW-0472">Membrane</keyword>
<dbReference type="SUPFAM" id="SSF90123">
    <property type="entry name" value="ABC transporter transmembrane region"/>
    <property type="match status" value="1"/>
</dbReference>
<dbReference type="AlphaFoldDB" id="A0A0M0KBI2"/>